<protein>
    <submittedName>
        <fullName evidence="6">HTH-type transcriptional regulator DmlR</fullName>
    </submittedName>
</protein>
<evidence type="ECO:0000259" key="5">
    <source>
        <dbReference type="PROSITE" id="PS50931"/>
    </source>
</evidence>
<evidence type="ECO:0000313" key="7">
    <source>
        <dbReference type="Proteomes" id="UP000245974"/>
    </source>
</evidence>
<name>A0A2U3N2H5_9GAMM</name>
<dbReference type="Pfam" id="PF00126">
    <property type="entry name" value="HTH_1"/>
    <property type="match status" value="1"/>
</dbReference>
<dbReference type="OrthoDB" id="8885940at2"/>
<comment type="similarity">
    <text evidence="1">Belongs to the LysR transcriptional regulatory family.</text>
</comment>
<dbReference type="InterPro" id="IPR036388">
    <property type="entry name" value="WH-like_DNA-bd_sf"/>
</dbReference>
<feature type="domain" description="HTH lysR-type" evidence="5">
    <location>
        <begin position="1"/>
        <end position="60"/>
    </location>
</feature>
<evidence type="ECO:0000256" key="2">
    <source>
        <dbReference type="ARBA" id="ARBA00023015"/>
    </source>
</evidence>
<dbReference type="Pfam" id="PF03466">
    <property type="entry name" value="LysR_substrate"/>
    <property type="match status" value="1"/>
</dbReference>
<keyword evidence="3" id="KW-0238">DNA-binding</keyword>
<dbReference type="GO" id="GO:0043565">
    <property type="term" value="F:sequence-specific DNA binding"/>
    <property type="evidence" value="ECO:0007669"/>
    <property type="project" value="TreeGrafter"/>
</dbReference>
<dbReference type="PANTHER" id="PTHR30537">
    <property type="entry name" value="HTH-TYPE TRANSCRIPTIONAL REGULATOR"/>
    <property type="match status" value="1"/>
</dbReference>
<keyword evidence="2" id="KW-0805">Transcription regulation</keyword>
<dbReference type="SUPFAM" id="SSF46785">
    <property type="entry name" value="Winged helix' DNA-binding domain"/>
    <property type="match status" value="1"/>
</dbReference>
<dbReference type="InParanoid" id="A0A2U3N2H5"/>
<dbReference type="RefSeq" id="WP_121975283.1">
    <property type="nucleotide sequence ID" value="NZ_OOGT01000184.1"/>
</dbReference>
<organism evidence="6 7">
    <name type="scientific">Acinetobacter stercoris</name>
    <dbReference type="NCBI Taxonomy" id="2126983"/>
    <lineage>
        <taxon>Bacteria</taxon>
        <taxon>Pseudomonadati</taxon>
        <taxon>Pseudomonadota</taxon>
        <taxon>Gammaproteobacteria</taxon>
        <taxon>Moraxellales</taxon>
        <taxon>Moraxellaceae</taxon>
        <taxon>Acinetobacter</taxon>
    </lineage>
</organism>
<dbReference type="InterPro" id="IPR005119">
    <property type="entry name" value="LysR_subst-bd"/>
</dbReference>
<dbReference type="GO" id="GO:0006351">
    <property type="term" value="P:DNA-templated transcription"/>
    <property type="evidence" value="ECO:0007669"/>
    <property type="project" value="TreeGrafter"/>
</dbReference>
<reference evidence="7" key="1">
    <citation type="submission" date="2018-03" db="EMBL/GenBank/DDBJ databases">
        <authorList>
            <person name="Blom J."/>
        </authorList>
    </citation>
    <scope>NUCLEOTIDE SEQUENCE [LARGE SCALE GENOMIC DNA]</scope>
    <source>
        <strain evidence="7">KPC-SM-21</strain>
    </source>
</reference>
<sequence>MTDQLNGIYAFVYVAESENFTIAAQKLNLSRSAVAKIITRLEQRLNTQLFHRTTRKMNLTREGQLFYEHCKSALNEIESATQYFEQHTLKPIGKVRISVPHLLGQQCVMPIITQYVKDNPELEIQVSFSDQVVDLYTQGYDIAIRTGQLEDTFDLKSRKIGVQKMKLCCSPDFLNQANINHIDDLKNYNLLAYSRGDWILPWKLYQNGQLVQYLPHGRIQLDDLPALIYAAKQGLGIAWLPTWLVKKELKAGQLVTICPETQGYGIDVNIVWRTTKYLPCRIRFILDLLVHELSIAMQ</sequence>
<dbReference type="AlphaFoldDB" id="A0A2U3N2H5"/>
<dbReference type="InterPro" id="IPR058163">
    <property type="entry name" value="LysR-type_TF_proteobact-type"/>
</dbReference>
<dbReference type="InterPro" id="IPR000847">
    <property type="entry name" value="LysR_HTH_N"/>
</dbReference>
<dbReference type="EMBL" id="OOGT01000184">
    <property type="protein sequence ID" value="SPL71871.1"/>
    <property type="molecule type" value="Genomic_DNA"/>
</dbReference>
<dbReference type="SUPFAM" id="SSF53850">
    <property type="entry name" value="Periplasmic binding protein-like II"/>
    <property type="match status" value="1"/>
</dbReference>
<dbReference type="FunFam" id="1.10.10.10:FF:000001">
    <property type="entry name" value="LysR family transcriptional regulator"/>
    <property type="match status" value="1"/>
</dbReference>
<evidence type="ECO:0000256" key="3">
    <source>
        <dbReference type="ARBA" id="ARBA00023125"/>
    </source>
</evidence>
<dbReference type="PANTHER" id="PTHR30537:SF58">
    <property type="entry name" value="HTH-TYPE TRANSCRIPTIONAL REGULATOR PERR"/>
    <property type="match status" value="1"/>
</dbReference>
<dbReference type="PRINTS" id="PR00039">
    <property type="entry name" value="HTHLYSR"/>
</dbReference>
<dbReference type="Proteomes" id="UP000245974">
    <property type="component" value="Unassembled WGS sequence"/>
</dbReference>
<gene>
    <name evidence="6" type="primary">dmlR_13</name>
    <name evidence="6" type="ORF">KPC_3049</name>
</gene>
<keyword evidence="4" id="KW-0804">Transcription</keyword>
<accession>A0A2U3N2H5</accession>
<dbReference type="InterPro" id="IPR036390">
    <property type="entry name" value="WH_DNA-bd_sf"/>
</dbReference>
<dbReference type="Gene3D" id="1.10.10.10">
    <property type="entry name" value="Winged helix-like DNA-binding domain superfamily/Winged helix DNA-binding domain"/>
    <property type="match status" value="1"/>
</dbReference>
<dbReference type="Gene3D" id="3.40.190.290">
    <property type="match status" value="1"/>
</dbReference>
<evidence type="ECO:0000313" key="6">
    <source>
        <dbReference type="EMBL" id="SPL71871.1"/>
    </source>
</evidence>
<keyword evidence="7" id="KW-1185">Reference proteome</keyword>
<dbReference type="PROSITE" id="PS50931">
    <property type="entry name" value="HTH_LYSR"/>
    <property type="match status" value="1"/>
</dbReference>
<evidence type="ECO:0000256" key="1">
    <source>
        <dbReference type="ARBA" id="ARBA00009437"/>
    </source>
</evidence>
<proteinExistence type="inferred from homology"/>
<evidence type="ECO:0000256" key="4">
    <source>
        <dbReference type="ARBA" id="ARBA00023163"/>
    </source>
</evidence>
<dbReference type="GO" id="GO:0003700">
    <property type="term" value="F:DNA-binding transcription factor activity"/>
    <property type="evidence" value="ECO:0007669"/>
    <property type="project" value="InterPro"/>
</dbReference>